<dbReference type="InterPro" id="IPR000160">
    <property type="entry name" value="GGDEF_dom"/>
</dbReference>
<dbReference type="AlphaFoldDB" id="A0A9W4VQV6"/>
<dbReference type="CDD" id="cd01949">
    <property type="entry name" value="GGDEF"/>
    <property type="match status" value="1"/>
</dbReference>
<dbReference type="SMART" id="SM00267">
    <property type="entry name" value="GGDEF"/>
    <property type="match status" value="1"/>
</dbReference>
<dbReference type="NCBIfam" id="TIGR00254">
    <property type="entry name" value="GGDEF"/>
    <property type="match status" value="1"/>
</dbReference>
<feature type="domain" description="EAL" evidence="1">
    <location>
        <begin position="6"/>
        <end position="255"/>
    </location>
</feature>
<accession>A0A9W4VQV6</accession>
<dbReference type="Gene3D" id="3.20.20.450">
    <property type="entry name" value="EAL domain"/>
    <property type="match status" value="1"/>
</dbReference>
<protein>
    <recommendedName>
        <fullName evidence="7">GGDEF domain-containing protein</fullName>
    </recommendedName>
</protein>
<evidence type="ECO:0000313" key="4">
    <source>
        <dbReference type="EMBL" id="CAH9051176.1"/>
    </source>
</evidence>
<dbReference type="PROSITE" id="PS50887">
    <property type="entry name" value="GGDEF"/>
    <property type="match status" value="1"/>
</dbReference>
<proteinExistence type="predicted"/>
<dbReference type="PANTHER" id="PTHR33121">
    <property type="entry name" value="CYCLIC DI-GMP PHOSPHODIESTERASE PDEF"/>
    <property type="match status" value="1"/>
</dbReference>
<organism evidence="3 5">
    <name type="scientific">Pseudoalteromonas holothuriae</name>
    <dbReference type="NCBI Taxonomy" id="2963714"/>
    <lineage>
        <taxon>Bacteria</taxon>
        <taxon>Pseudomonadati</taxon>
        <taxon>Pseudomonadota</taxon>
        <taxon>Gammaproteobacteria</taxon>
        <taxon>Alteromonadales</taxon>
        <taxon>Pseudoalteromonadaceae</taxon>
        <taxon>Pseudoalteromonas</taxon>
    </lineage>
</organism>
<dbReference type="GO" id="GO:0071111">
    <property type="term" value="F:cyclic-guanylate-specific phosphodiesterase activity"/>
    <property type="evidence" value="ECO:0007669"/>
    <property type="project" value="InterPro"/>
</dbReference>
<dbReference type="SMART" id="SM00052">
    <property type="entry name" value="EAL"/>
    <property type="match status" value="1"/>
</dbReference>
<comment type="caution">
    <text evidence="3">The sequence shown here is derived from an EMBL/GenBank/DDBJ whole genome shotgun (WGS) entry which is preliminary data.</text>
</comment>
<dbReference type="InterPro" id="IPR046342">
    <property type="entry name" value="CBS_dom_sf"/>
</dbReference>
<dbReference type="PROSITE" id="PS50883">
    <property type="entry name" value="EAL"/>
    <property type="match status" value="1"/>
</dbReference>
<gene>
    <name evidence="3" type="ORF">PSECIP111854_00232</name>
    <name evidence="4" type="ORF">PSECIP111951_00338</name>
</gene>
<dbReference type="CDD" id="cd01948">
    <property type="entry name" value="EAL"/>
    <property type="match status" value="1"/>
</dbReference>
<reference evidence="3 6" key="1">
    <citation type="submission" date="2022-07" db="EMBL/GenBank/DDBJ databases">
        <authorList>
            <person name="Criscuolo A."/>
        </authorList>
    </citation>
    <scope>NUCLEOTIDE SEQUENCE</scope>
    <source>
        <strain evidence="6">CIP 111951</strain>
        <strain evidence="3">CIP111854</strain>
        <strain evidence="4">CIP111951</strain>
    </source>
</reference>
<dbReference type="EMBL" id="CAMAPC010000001">
    <property type="protein sequence ID" value="CAH9049587.1"/>
    <property type="molecule type" value="Genomic_DNA"/>
</dbReference>
<evidence type="ECO:0000313" key="5">
    <source>
        <dbReference type="Proteomes" id="UP001152467"/>
    </source>
</evidence>
<evidence type="ECO:0000259" key="2">
    <source>
        <dbReference type="PROSITE" id="PS50887"/>
    </source>
</evidence>
<dbReference type="InterPro" id="IPR043128">
    <property type="entry name" value="Rev_trsase/Diguanyl_cyclase"/>
</dbReference>
<dbReference type="Gene3D" id="3.30.70.270">
    <property type="match status" value="1"/>
</dbReference>
<name>A0A9W4VQV6_9GAMM</name>
<dbReference type="SUPFAM" id="SSF54631">
    <property type="entry name" value="CBS-domain pair"/>
    <property type="match status" value="1"/>
</dbReference>
<dbReference type="InterPro" id="IPR035919">
    <property type="entry name" value="EAL_sf"/>
</dbReference>
<evidence type="ECO:0000259" key="1">
    <source>
        <dbReference type="PROSITE" id="PS50883"/>
    </source>
</evidence>
<dbReference type="Pfam" id="PF00990">
    <property type="entry name" value="GGDEF"/>
    <property type="match status" value="1"/>
</dbReference>
<dbReference type="Proteomes" id="UP001152485">
    <property type="component" value="Unassembled WGS sequence"/>
</dbReference>
<dbReference type="Pfam" id="PF00563">
    <property type="entry name" value="EAL"/>
    <property type="match status" value="1"/>
</dbReference>
<dbReference type="EMBL" id="CAMAPD010000002">
    <property type="protein sequence ID" value="CAH9051176.1"/>
    <property type="molecule type" value="Genomic_DNA"/>
</dbReference>
<evidence type="ECO:0000313" key="3">
    <source>
        <dbReference type="EMBL" id="CAH9049587.1"/>
    </source>
</evidence>
<dbReference type="Pfam" id="PF00571">
    <property type="entry name" value="CBS"/>
    <property type="match status" value="1"/>
</dbReference>
<evidence type="ECO:0000313" key="6">
    <source>
        <dbReference type="Proteomes" id="UP001152485"/>
    </source>
</evidence>
<dbReference type="InterPro" id="IPR029787">
    <property type="entry name" value="Nucleotide_cyclase"/>
</dbReference>
<keyword evidence="5" id="KW-1185">Reference proteome</keyword>
<evidence type="ECO:0008006" key="7">
    <source>
        <dbReference type="Google" id="ProtNLM"/>
    </source>
</evidence>
<dbReference type="Proteomes" id="UP001152467">
    <property type="component" value="Unassembled WGS sequence"/>
</dbReference>
<dbReference type="InterPro" id="IPR001633">
    <property type="entry name" value="EAL_dom"/>
</dbReference>
<feature type="domain" description="GGDEF" evidence="2">
    <location>
        <begin position="431"/>
        <end position="581"/>
    </location>
</feature>
<dbReference type="SUPFAM" id="SSF141868">
    <property type="entry name" value="EAL domain-like"/>
    <property type="match status" value="1"/>
</dbReference>
<dbReference type="PANTHER" id="PTHR33121:SF76">
    <property type="entry name" value="SIGNALING PROTEIN"/>
    <property type="match status" value="1"/>
</dbReference>
<dbReference type="InterPro" id="IPR050706">
    <property type="entry name" value="Cyclic-di-GMP_PDE-like"/>
</dbReference>
<dbReference type="Gene3D" id="3.10.580.10">
    <property type="entry name" value="CBS-domain"/>
    <property type="match status" value="1"/>
</dbReference>
<dbReference type="InterPro" id="IPR000644">
    <property type="entry name" value="CBS_dom"/>
</dbReference>
<dbReference type="SUPFAM" id="SSF55073">
    <property type="entry name" value="Nucleotide cyclase"/>
    <property type="match status" value="1"/>
</dbReference>
<sequence>MGVSKVAELEKKVLHNILEHGTVTILFQPIYDISKQEVLGFEALSRGVECLEMPEQLFQAAGAYNKLSELELLCRERAIERFVLLQLPGKLFLNVSPSALLDPSHPRGETRHLVEKYGLTANRVVIEVTEQDKVDDGFLLLKTIEHYRQLGFNIAIDDLGAGYSGLRQWSELCPEYVKVDRYFIDYCDQSIVKREFLKSIIELAKATGTSVIAEGIERVEELCLLEKLGIVNAQGYLLAYPQSEPIIDLEASQWLALNLQSQVSTIENSISIGWLAMAQNAIHQCTQCKDAHKNFEADKQLMSLAVVNDDRQPIGLLHRDQLTEVFAAPYGHALYAKKSVLELMDKQPLIVDENAQLDVVSQQITEQEFDIRRHIIITRNAKYLGLAPLRDILKHITEEKIRHAQHANPLTMLPGNVAINEAIEARLRKQSEFSLAYVDLNHFKQFNDLYGYASGDSVIKLLAEVTVKVCEQSPCFVGHIGGDDFMVVFDGDDAQQLCHRIISDFEQQSKAFFTPEHVKSGGYWATNREGQKQFVPLLTLSIGLVRPDLTCCKNSHQVAALATDAKKEAKRYRNSYLFICNRRRPSVSVVRLNEKQTECSA</sequence>